<dbReference type="Proteomes" id="UP001187315">
    <property type="component" value="Unassembled WGS sequence"/>
</dbReference>
<organism evidence="1 2">
    <name type="scientific">Tachysurus vachellii</name>
    <name type="common">Darkbarbel catfish</name>
    <name type="synonym">Pelteobagrus vachellii</name>
    <dbReference type="NCBI Taxonomy" id="175792"/>
    <lineage>
        <taxon>Eukaryota</taxon>
        <taxon>Metazoa</taxon>
        <taxon>Chordata</taxon>
        <taxon>Craniata</taxon>
        <taxon>Vertebrata</taxon>
        <taxon>Euteleostomi</taxon>
        <taxon>Actinopterygii</taxon>
        <taxon>Neopterygii</taxon>
        <taxon>Teleostei</taxon>
        <taxon>Ostariophysi</taxon>
        <taxon>Siluriformes</taxon>
        <taxon>Bagridae</taxon>
        <taxon>Tachysurus</taxon>
    </lineage>
</organism>
<evidence type="ECO:0000313" key="2">
    <source>
        <dbReference type="Proteomes" id="UP001187315"/>
    </source>
</evidence>
<sequence length="71" mass="8162">MIFGATNAELCSRHRENRAVNSFGKRKNDVKKYTRDTRVLGCVHYGRKGNHWSREATDEKSTVIISMTSVF</sequence>
<comment type="caution">
    <text evidence="1">The sequence shown here is derived from an EMBL/GenBank/DDBJ whole genome shotgun (WGS) entry which is preliminary data.</text>
</comment>
<evidence type="ECO:0000313" key="1">
    <source>
        <dbReference type="EMBL" id="KAK2825043.1"/>
    </source>
</evidence>
<name>A0AA88LVI7_TACVA</name>
<gene>
    <name evidence="1" type="ORF">Q7C36_018970</name>
</gene>
<reference evidence="1" key="1">
    <citation type="submission" date="2023-08" db="EMBL/GenBank/DDBJ databases">
        <title>Pelteobagrus vachellii genome.</title>
        <authorList>
            <person name="Liu H."/>
        </authorList>
    </citation>
    <scope>NUCLEOTIDE SEQUENCE</scope>
    <source>
        <strain evidence="1">PRFRI_2022a</strain>
        <tissue evidence="1">Muscle</tissue>
    </source>
</reference>
<protein>
    <submittedName>
        <fullName evidence="1">Uncharacterized protein</fullName>
    </submittedName>
</protein>
<keyword evidence="2" id="KW-1185">Reference proteome</keyword>
<dbReference type="EMBL" id="JAVHJS010000020">
    <property type="protein sequence ID" value="KAK2825043.1"/>
    <property type="molecule type" value="Genomic_DNA"/>
</dbReference>
<dbReference type="AlphaFoldDB" id="A0AA88LVI7"/>
<accession>A0AA88LVI7</accession>
<proteinExistence type="predicted"/>